<dbReference type="Gene3D" id="2.40.100.10">
    <property type="entry name" value="Cyclophilin-like"/>
    <property type="match status" value="1"/>
</dbReference>
<dbReference type="GO" id="GO:0005524">
    <property type="term" value="F:ATP binding"/>
    <property type="evidence" value="ECO:0007669"/>
    <property type="project" value="UniProtKB-KW"/>
</dbReference>
<feature type="domain" description="Carboxyltransferase" evidence="4">
    <location>
        <begin position="3"/>
        <end position="213"/>
    </location>
</feature>
<dbReference type="EMBL" id="BORJ01000006">
    <property type="protein sequence ID" value="GIN96783.1"/>
    <property type="molecule type" value="Genomic_DNA"/>
</dbReference>
<dbReference type="Pfam" id="PF02682">
    <property type="entry name" value="CT_C_D"/>
    <property type="match status" value="1"/>
</dbReference>
<gene>
    <name evidence="6" type="primary">pxpB</name>
    <name evidence="5" type="synonym">kipI</name>
    <name evidence="6" type="ORF">D5F11_017355</name>
    <name evidence="5" type="ORF">J6TS1_26530</name>
</gene>
<dbReference type="Proteomes" id="UP000680670">
    <property type="component" value="Unassembled WGS sequence"/>
</dbReference>
<evidence type="ECO:0000259" key="4">
    <source>
        <dbReference type="SMART" id="SM00796"/>
    </source>
</evidence>
<dbReference type="OrthoDB" id="9778567at2"/>
<dbReference type="SMART" id="SM00796">
    <property type="entry name" value="AHS1"/>
    <property type="match status" value="1"/>
</dbReference>
<dbReference type="EC" id="3.5.2.9" evidence="6"/>
<name>A0A429X4W1_SIMTE</name>
<keyword evidence="1" id="KW-0547">Nucleotide-binding</keyword>
<proteinExistence type="predicted"/>
<dbReference type="GO" id="GO:0017168">
    <property type="term" value="F:5-oxoprolinase (ATP-hydrolyzing) activity"/>
    <property type="evidence" value="ECO:0007669"/>
    <property type="project" value="UniProtKB-EC"/>
</dbReference>
<accession>A0A429X4W1</accession>
<evidence type="ECO:0000313" key="5">
    <source>
        <dbReference type="EMBL" id="GIN96783.1"/>
    </source>
</evidence>
<protein>
    <submittedName>
        <fullName evidence="6">5-oxoprolinase subunit PxpB</fullName>
        <ecNumber evidence="6">3.5.2.9</ecNumber>
    </submittedName>
    <submittedName>
        <fullName evidence="5">Kinase A inhibitor</fullName>
    </submittedName>
</protein>
<evidence type="ECO:0000313" key="6">
    <source>
        <dbReference type="EMBL" id="RST58419.1"/>
    </source>
</evidence>
<comment type="caution">
    <text evidence="6">The sequence shown here is derived from an EMBL/GenBank/DDBJ whole genome shotgun (WGS) entry which is preliminary data.</text>
</comment>
<dbReference type="InterPro" id="IPR029000">
    <property type="entry name" value="Cyclophilin-like_dom_sf"/>
</dbReference>
<dbReference type="PANTHER" id="PTHR34698">
    <property type="entry name" value="5-OXOPROLINASE SUBUNIT B"/>
    <property type="match status" value="1"/>
</dbReference>
<evidence type="ECO:0000256" key="3">
    <source>
        <dbReference type="ARBA" id="ARBA00022840"/>
    </source>
</evidence>
<keyword evidence="8" id="KW-1185">Reference proteome</keyword>
<dbReference type="InterPro" id="IPR003833">
    <property type="entry name" value="CT_C_D"/>
</dbReference>
<evidence type="ECO:0000313" key="7">
    <source>
        <dbReference type="Proteomes" id="UP000287296"/>
    </source>
</evidence>
<dbReference type="Gene3D" id="3.30.1360.40">
    <property type="match status" value="1"/>
</dbReference>
<dbReference type="AlphaFoldDB" id="A0A429X4W1"/>
<keyword evidence="2 6" id="KW-0378">Hydrolase</keyword>
<dbReference type="SUPFAM" id="SSF160467">
    <property type="entry name" value="PH0987 N-terminal domain-like"/>
    <property type="match status" value="1"/>
</dbReference>
<evidence type="ECO:0000256" key="2">
    <source>
        <dbReference type="ARBA" id="ARBA00022801"/>
    </source>
</evidence>
<reference evidence="6 7" key="1">
    <citation type="submission" date="2018-12" db="EMBL/GenBank/DDBJ databases">
        <authorList>
            <person name="Sun L."/>
            <person name="Chen Z."/>
        </authorList>
    </citation>
    <scope>NUCLEOTIDE SEQUENCE [LARGE SCALE GENOMIC DNA]</scope>
    <source>
        <strain evidence="6 7">LMG 29736</strain>
    </source>
</reference>
<keyword evidence="3" id="KW-0067">ATP-binding</keyword>
<reference evidence="5 8" key="2">
    <citation type="submission" date="2021-03" db="EMBL/GenBank/DDBJ databases">
        <title>Antimicrobial resistance genes in bacteria isolated from Japanese honey, and their potential for conferring macrolide and lincosamide resistance in the American foulbrood pathogen Paenibacillus larvae.</title>
        <authorList>
            <person name="Okamoto M."/>
            <person name="Kumagai M."/>
            <person name="Kanamori H."/>
            <person name="Takamatsu D."/>
        </authorList>
    </citation>
    <scope>NUCLEOTIDE SEQUENCE [LARGE SCALE GENOMIC DNA]</scope>
    <source>
        <strain evidence="5 8">J6TS1</strain>
    </source>
</reference>
<sequence>MDYKLCMLGDNAVMIELGAEINEEIQQKVQTVSRLLDENNEEWQIEYIPTFTTVTLYYDPYQASKLAKGNELPYEAVSDRIREILSASSANTKIKQRVVEIPICYGGEFGPDLSFVAKHNGLTPEEVVHIHSSREYLVYMLGFAPGFPYLGGMSERIAAPRRATPRPKIPSRSLGIAGSQTGIYPIETPGGWRLIGRTPLNLFQPEKEEPSLLKAGDKIKFNPINAEAYYHWENSQS</sequence>
<dbReference type="Proteomes" id="UP000287296">
    <property type="component" value="Unassembled WGS sequence"/>
</dbReference>
<dbReference type="PANTHER" id="PTHR34698:SF2">
    <property type="entry name" value="5-OXOPROLINASE SUBUNIT B"/>
    <property type="match status" value="1"/>
</dbReference>
<dbReference type="NCBIfam" id="TIGR00370">
    <property type="entry name" value="5-oxoprolinase subunit PxpB"/>
    <property type="match status" value="1"/>
</dbReference>
<evidence type="ECO:0000313" key="8">
    <source>
        <dbReference type="Proteomes" id="UP000680670"/>
    </source>
</evidence>
<dbReference type="RefSeq" id="WP_120117341.1">
    <property type="nucleotide sequence ID" value="NZ_BORI01000034.1"/>
</dbReference>
<dbReference type="InterPro" id="IPR010016">
    <property type="entry name" value="PxpB"/>
</dbReference>
<organism evidence="6 7">
    <name type="scientific">Siminovitchia terrae</name>
    <name type="common">Bacillus terrae</name>
    <dbReference type="NCBI Taxonomy" id="1914933"/>
    <lineage>
        <taxon>Bacteria</taxon>
        <taxon>Bacillati</taxon>
        <taxon>Bacillota</taxon>
        <taxon>Bacilli</taxon>
        <taxon>Bacillales</taxon>
        <taxon>Bacillaceae</taxon>
        <taxon>Siminovitchia</taxon>
    </lineage>
</organism>
<evidence type="ECO:0000256" key="1">
    <source>
        <dbReference type="ARBA" id="ARBA00022741"/>
    </source>
</evidence>
<dbReference type="SUPFAM" id="SSF50891">
    <property type="entry name" value="Cyclophilin-like"/>
    <property type="match status" value="1"/>
</dbReference>
<dbReference type="EMBL" id="QYTW02000020">
    <property type="protein sequence ID" value="RST58419.1"/>
    <property type="molecule type" value="Genomic_DNA"/>
</dbReference>